<feature type="domain" description="ABC transporter" evidence="3">
    <location>
        <begin position="3"/>
        <end position="229"/>
    </location>
</feature>
<proteinExistence type="predicted"/>
<dbReference type="RefSeq" id="WP_094406608.1">
    <property type="nucleotide sequence ID" value="NZ_BMJZ01000013.1"/>
</dbReference>
<evidence type="ECO:0000313" key="4">
    <source>
        <dbReference type="EMBL" id="OYQ22221.1"/>
    </source>
</evidence>
<protein>
    <submittedName>
        <fullName evidence="4">ABC transporter</fullName>
    </submittedName>
</protein>
<evidence type="ECO:0000313" key="5">
    <source>
        <dbReference type="Proteomes" id="UP000216361"/>
    </source>
</evidence>
<dbReference type="CDD" id="cd03214">
    <property type="entry name" value="ABC_Iron-Siderophores_B12_Hemin"/>
    <property type="match status" value="1"/>
</dbReference>
<dbReference type="InterPro" id="IPR017871">
    <property type="entry name" value="ABC_transporter-like_CS"/>
</dbReference>
<dbReference type="InterPro" id="IPR003593">
    <property type="entry name" value="AAA+_ATPase"/>
</dbReference>
<dbReference type="Proteomes" id="UP000216361">
    <property type="component" value="Unassembled WGS sequence"/>
</dbReference>
<dbReference type="SUPFAM" id="SSF52540">
    <property type="entry name" value="P-loop containing nucleoside triphosphate hydrolases"/>
    <property type="match status" value="1"/>
</dbReference>
<dbReference type="PANTHER" id="PTHR42794">
    <property type="entry name" value="HEMIN IMPORT ATP-BINDING PROTEIN HMUV"/>
    <property type="match status" value="1"/>
</dbReference>
<dbReference type="Gene3D" id="3.40.50.300">
    <property type="entry name" value="P-loop containing nucleotide triphosphate hydrolases"/>
    <property type="match status" value="1"/>
</dbReference>
<dbReference type="OrthoDB" id="9810077at2"/>
<dbReference type="EMBL" id="NOXS01000014">
    <property type="protein sequence ID" value="OYQ22221.1"/>
    <property type="molecule type" value="Genomic_DNA"/>
</dbReference>
<gene>
    <name evidence="4" type="ORF">CHR90_00440</name>
</gene>
<dbReference type="Pfam" id="PF00005">
    <property type="entry name" value="ABC_tran"/>
    <property type="match status" value="1"/>
</dbReference>
<dbReference type="PROSITE" id="PS50893">
    <property type="entry name" value="ABC_TRANSPORTER_2"/>
    <property type="match status" value="1"/>
</dbReference>
<dbReference type="GO" id="GO:0016887">
    <property type="term" value="F:ATP hydrolysis activity"/>
    <property type="evidence" value="ECO:0007669"/>
    <property type="project" value="InterPro"/>
</dbReference>
<organism evidence="4 5">
    <name type="scientific">Elstera cyanobacteriorum</name>
    <dbReference type="NCBI Taxonomy" id="2022747"/>
    <lineage>
        <taxon>Bacteria</taxon>
        <taxon>Pseudomonadati</taxon>
        <taxon>Pseudomonadota</taxon>
        <taxon>Alphaproteobacteria</taxon>
        <taxon>Rhodospirillales</taxon>
        <taxon>Rhodospirillaceae</taxon>
        <taxon>Elstera</taxon>
    </lineage>
</organism>
<keyword evidence="1" id="KW-0547">Nucleotide-binding</keyword>
<dbReference type="SMART" id="SM00382">
    <property type="entry name" value="AAA"/>
    <property type="match status" value="1"/>
</dbReference>
<comment type="caution">
    <text evidence="4">The sequence shown here is derived from an EMBL/GenBank/DDBJ whole genome shotgun (WGS) entry which is preliminary data.</text>
</comment>
<evidence type="ECO:0000259" key="3">
    <source>
        <dbReference type="PROSITE" id="PS50893"/>
    </source>
</evidence>
<dbReference type="PANTHER" id="PTHR42794:SF2">
    <property type="entry name" value="ABC TRANSPORTER ATP-BINDING PROTEIN"/>
    <property type="match status" value="1"/>
</dbReference>
<dbReference type="PROSITE" id="PS00211">
    <property type="entry name" value="ABC_TRANSPORTER_1"/>
    <property type="match status" value="1"/>
</dbReference>
<keyword evidence="2" id="KW-0067">ATP-binding</keyword>
<dbReference type="GO" id="GO:0005524">
    <property type="term" value="F:ATP binding"/>
    <property type="evidence" value="ECO:0007669"/>
    <property type="project" value="UniProtKB-KW"/>
</dbReference>
<evidence type="ECO:0000256" key="2">
    <source>
        <dbReference type="ARBA" id="ARBA00022840"/>
    </source>
</evidence>
<name>A0A255XZA6_9PROT</name>
<dbReference type="AlphaFoldDB" id="A0A255XZA6"/>
<reference evidence="4 5" key="1">
    <citation type="submission" date="2017-07" db="EMBL/GenBank/DDBJ databases">
        <title>Elstera cyanobacteriorum sp. nov., a novel bacterium isolated from cyanobacterial aggregates in a eutrophic lake.</title>
        <authorList>
            <person name="Cai H."/>
        </authorList>
    </citation>
    <scope>NUCLEOTIDE SEQUENCE [LARGE SCALE GENOMIC DNA]</scope>
    <source>
        <strain evidence="4 5">TH019</strain>
    </source>
</reference>
<evidence type="ECO:0000256" key="1">
    <source>
        <dbReference type="ARBA" id="ARBA00022741"/>
    </source>
</evidence>
<dbReference type="InterPro" id="IPR003439">
    <property type="entry name" value="ABC_transporter-like_ATP-bd"/>
</dbReference>
<sequence>MSLTAKNLRVFYGKRLTVDLPDLTAGAGEILTILGPNGSGKSTLLKALAGVIPAAGRVALQGVPIPSGALGYMPQDSGPFSGLTVLEIVLLGRLGRLGARITPDDLAAAEAALDQLGLLALADRPVGGLSGGQRQLVFLAQTLIKQPQILLLDEPTSALDLRHQLTVLDTVRRITRAQGLVTVIVLHDLTAAARFGDRTALLKEGRLWQIGPPAEVLTPASLAMLYGIETEILTDSAGYQVVVPLRAQTLERNSPCA</sequence>
<keyword evidence="5" id="KW-1185">Reference proteome</keyword>
<dbReference type="InterPro" id="IPR027417">
    <property type="entry name" value="P-loop_NTPase"/>
</dbReference>
<accession>A0A255XZA6</accession>